<keyword evidence="7 11" id="KW-0547">Nucleotide-binding</keyword>
<dbReference type="SUPFAM" id="SSF52374">
    <property type="entry name" value="Nucleotidylyl transferase"/>
    <property type="match status" value="1"/>
</dbReference>
<proteinExistence type="inferred from homology"/>
<dbReference type="HAMAP" id="MF_00244">
    <property type="entry name" value="NaMN_adenylyltr"/>
    <property type="match status" value="1"/>
</dbReference>
<protein>
    <recommendedName>
        <fullName evidence="11">Probable nicotinate-nucleotide adenylyltransferase</fullName>
        <ecNumber evidence="11">2.7.7.18</ecNumber>
    </recommendedName>
    <alternativeName>
        <fullName evidence="11">Deamido-NAD(+) diphosphorylase</fullName>
    </alternativeName>
    <alternativeName>
        <fullName evidence="11">Deamido-NAD(+) pyrophosphorylase</fullName>
    </alternativeName>
    <alternativeName>
        <fullName evidence="11">Nicotinate mononucleotide adenylyltransferase</fullName>
        <shortName evidence="11">NaMN adenylyltransferase</shortName>
    </alternativeName>
</protein>
<evidence type="ECO:0000256" key="9">
    <source>
        <dbReference type="ARBA" id="ARBA00023027"/>
    </source>
</evidence>
<keyword evidence="4 11" id="KW-0662">Pyridine nucleotide biosynthesis</keyword>
<dbReference type="GO" id="GO:0009435">
    <property type="term" value="P:NAD+ biosynthetic process"/>
    <property type="evidence" value="ECO:0007669"/>
    <property type="project" value="UniProtKB-UniRule"/>
</dbReference>
<comment type="catalytic activity">
    <reaction evidence="10 11">
        <text>nicotinate beta-D-ribonucleotide + ATP + H(+) = deamido-NAD(+) + diphosphate</text>
        <dbReference type="Rhea" id="RHEA:22860"/>
        <dbReference type="ChEBI" id="CHEBI:15378"/>
        <dbReference type="ChEBI" id="CHEBI:30616"/>
        <dbReference type="ChEBI" id="CHEBI:33019"/>
        <dbReference type="ChEBI" id="CHEBI:57502"/>
        <dbReference type="ChEBI" id="CHEBI:58437"/>
        <dbReference type="EC" id="2.7.7.18"/>
    </reaction>
</comment>
<dbReference type="PANTHER" id="PTHR39321:SF3">
    <property type="entry name" value="PHOSPHOPANTETHEINE ADENYLYLTRANSFERASE"/>
    <property type="match status" value="1"/>
</dbReference>
<dbReference type="STRING" id="1125699.HMPREF9194_01381"/>
<dbReference type="InterPro" id="IPR014729">
    <property type="entry name" value="Rossmann-like_a/b/a_fold"/>
</dbReference>
<dbReference type="EMBL" id="ATFF01000006">
    <property type="protein sequence ID" value="EPF31051.1"/>
    <property type="molecule type" value="Genomic_DNA"/>
</dbReference>
<dbReference type="PATRIC" id="fig|1125699.3.peg.1394"/>
<dbReference type="Pfam" id="PF01467">
    <property type="entry name" value="CTP_transf_like"/>
    <property type="match status" value="1"/>
</dbReference>
<evidence type="ECO:0000256" key="5">
    <source>
        <dbReference type="ARBA" id="ARBA00022679"/>
    </source>
</evidence>
<dbReference type="GO" id="GO:0004515">
    <property type="term" value="F:nicotinate-nucleotide adenylyltransferase activity"/>
    <property type="evidence" value="ECO:0007669"/>
    <property type="project" value="UniProtKB-UniRule"/>
</dbReference>
<evidence type="ECO:0000256" key="10">
    <source>
        <dbReference type="ARBA" id="ARBA00048721"/>
    </source>
</evidence>
<keyword evidence="14" id="KW-1185">Reference proteome</keyword>
<evidence type="ECO:0000256" key="1">
    <source>
        <dbReference type="ARBA" id="ARBA00002324"/>
    </source>
</evidence>
<gene>
    <name evidence="11" type="primary">nadD</name>
    <name evidence="13" type="ORF">HMPREF9194_01381</name>
</gene>
<organism evidence="13 14">
    <name type="scientific">Treponema maltophilum ATCC 51939</name>
    <dbReference type="NCBI Taxonomy" id="1125699"/>
    <lineage>
        <taxon>Bacteria</taxon>
        <taxon>Pseudomonadati</taxon>
        <taxon>Spirochaetota</taxon>
        <taxon>Spirochaetia</taxon>
        <taxon>Spirochaetales</taxon>
        <taxon>Treponemataceae</taxon>
        <taxon>Treponema</taxon>
    </lineage>
</organism>
<dbReference type="CDD" id="cd02165">
    <property type="entry name" value="NMNAT"/>
    <property type="match status" value="1"/>
</dbReference>
<dbReference type="Gene3D" id="3.40.50.620">
    <property type="entry name" value="HUPs"/>
    <property type="match status" value="1"/>
</dbReference>
<dbReference type="NCBIfam" id="TIGR00482">
    <property type="entry name" value="nicotinate (nicotinamide) nucleotide adenylyltransferase"/>
    <property type="match status" value="1"/>
</dbReference>
<evidence type="ECO:0000256" key="7">
    <source>
        <dbReference type="ARBA" id="ARBA00022741"/>
    </source>
</evidence>
<reference evidence="13 14" key="1">
    <citation type="submission" date="2013-04" db="EMBL/GenBank/DDBJ databases">
        <title>The Genome Sequence of Treponema maltophilum ATCC 51939.</title>
        <authorList>
            <consortium name="The Broad Institute Genomics Platform"/>
            <person name="Earl A."/>
            <person name="Ward D."/>
            <person name="Feldgarden M."/>
            <person name="Gevers D."/>
            <person name="Leonetti C."/>
            <person name="Blanton J.M."/>
            <person name="Dewhirst F.E."/>
            <person name="Izard J."/>
            <person name="Walker B."/>
            <person name="Young S."/>
            <person name="Zeng Q."/>
            <person name="Gargeya S."/>
            <person name="Fitzgerald M."/>
            <person name="Haas B."/>
            <person name="Abouelleil A."/>
            <person name="Allen A.W."/>
            <person name="Alvarado L."/>
            <person name="Arachchi H.M."/>
            <person name="Berlin A.M."/>
            <person name="Chapman S.B."/>
            <person name="Gainer-Dewar J."/>
            <person name="Goldberg J."/>
            <person name="Griggs A."/>
            <person name="Gujja S."/>
            <person name="Hansen M."/>
            <person name="Howarth C."/>
            <person name="Imamovic A."/>
            <person name="Ireland A."/>
            <person name="Larimer J."/>
            <person name="McCowan C."/>
            <person name="Murphy C."/>
            <person name="Pearson M."/>
            <person name="Poon T.W."/>
            <person name="Priest M."/>
            <person name="Roberts A."/>
            <person name="Saif S."/>
            <person name="Shea T."/>
            <person name="Sisk P."/>
            <person name="Sykes S."/>
            <person name="Wortman J."/>
            <person name="Nusbaum C."/>
            <person name="Birren B."/>
        </authorList>
    </citation>
    <scope>NUCLEOTIDE SEQUENCE [LARGE SCALE GENOMIC DNA]</scope>
    <source>
        <strain evidence="13 14">ATCC 51939</strain>
    </source>
</reference>
<dbReference type="NCBIfam" id="TIGR00125">
    <property type="entry name" value="cyt_tran_rel"/>
    <property type="match status" value="1"/>
</dbReference>
<comment type="pathway">
    <text evidence="2 11">Cofactor biosynthesis; NAD(+) biosynthesis; deamido-NAD(+) from nicotinate D-ribonucleotide: step 1/1.</text>
</comment>
<dbReference type="Proteomes" id="UP000014541">
    <property type="component" value="Unassembled WGS sequence"/>
</dbReference>
<evidence type="ECO:0000256" key="8">
    <source>
        <dbReference type="ARBA" id="ARBA00022840"/>
    </source>
</evidence>
<keyword evidence="6 11" id="KW-0548">Nucleotidyltransferase</keyword>
<dbReference type="OrthoDB" id="5295945at2"/>
<dbReference type="AlphaFoldDB" id="S3K297"/>
<feature type="domain" description="Cytidyltransferase-like" evidence="12">
    <location>
        <begin position="5"/>
        <end position="128"/>
    </location>
</feature>
<accession>S3K297</accession>
<evidence type="ECO:0000256" key="4">
    <source>
        <dbReference type="ARBA" id="ARBA00022642"/>
    </source>
</evidence>
<dbReference type="PANTHER" id="PTHR39321">
    <property type="entry name" value="NICOTINATE-NUCLEOTIDE ADENYLYLTRANSFERASE-RELATED"/>
    <property type="match status" value="1"/>
</dbReference>
<evidence type="ECO:0000313" key="13">
    <source>
        <dbReference type="EMBL" id="EPF31051.1"/>
    </source>
</evidence>
<evidence type="ECO:0000256" key="2">
    <source>
        <dbReference type="ARBA" id="ARBA00005019"/>
    </source>
</evidence>
<evidence type="ECO:0000313" key="14">
    <source>
        <dbReference type="Proteomes" id="UP000014541"/>
    </source>
</evidence>
<dbReference type="InterPro" id="IPR004821">
    <property type="entry name" value="Cyt_trans-like"/>
</dbReference>
<evidence type="ECO:0000256" key="3">
    <source>
        <dbReference type="ARBA" id="ARBA00009014"/>
    </source>
</evidence>
<comment type="similarity">
    <text evidence="3 11">Belongs to the NadD family.</text>
</comment>
<comment type="function">
    <text evidence="1 11">Catalyzes the reversible adenylation of nicotinate mononucleotide (NaMN) to nicotinic acid adenine dinucleotide (NaAD).</text>
</comment>
<dbReference type="EC" id="2.7.7.18" evidence="11"/>
<evidence type="ECO:0000256" key="6">
    <source>
        <dbReference type="ARBA" id="ARBA00022695"/>
    </source>
</evidence>
<dbReference type="GO" id="GO:0005524">
    <property type="term" value="F:ATP binding"/>
    <property type="evidence" value="ECO:0007669"/>
    <property type="project" value="UniProtKB-KW"/>
</dbReference>
<dbReference type="eggNOG" id="COG1057">
    <property type="taxonomic scope" value="Bacteria"/>
</dbReference>
<evidence type="ECO:0000256" key="11">
    <source>
        <dbReference type="HAMAP-Rule" id="MF_00244"/>
    </source>
</evidence>
<evidence type="ECO:0000259" key="12">
    <source>
        <dbReference type="Pfam" id="PF01467"/>
    </source>
</evidence>
<dbReference type="RefSeq" id="WP_016525662.1">
    <property type="nucleotide sequence ID" value="NZ_KE332518.1"/>
</dbReference>
<sequence>MKIALLGGSFNPVHNGHLLLALQAANEYGYERVLFIPAKDPPHKFIASGAREEERWAMLNLALDEFNDARFAADDCELRREGVSYTIDTVRALERRYKTRPEEKFGLIIGSDLCADFGKWKEADFLAEITDILLGRRPPLGDEDVSGSEKSGWSAQAGAASAASFAGAAGTSATSLSADDRIAGDAGFPWPHKDLHNDFYVASSAKIRRMIAEKKDWKSLVPSSVYRYIVERKLYGFN</sequence>
<keyword evidence="5 11" id="KW-0808">Transferase</keyword>
<dbReference type="InterPro" id="IPR005248">
    <property type="entry name" value="NadD/NMNAT"/>
</dbReference>
<keyword evidence="9 11" id="KW-0520">NAD</keyword>
<dbReference type="UniPathway" id="UPA00253">
    <property type="reaction ID" value="UER00332"/>
</dbReference>
<name>S3K297_TREMA</name>
<comment type="caution">
    <text evidence="13">The sequence shown here is derived from an EMBL/GenBank/DDBJ whole genome shotgun (WGS) entry which is preliminary data.</text>
</comment>
<dbReference type="HOGENOM" id="CLU_069765_0_1_12"/>
<keyword evidence="8 11" id="KW-0067">ATP-binding</keyword>